<dbReference type="InterPro" id="IPR011993">
    <property type="entry name" value="PH-like_dom_sf"/>
</dbReference>
<dbReference type="PANTHER" id="PTHR23176">
    <property type="entry name" value="RHO/RAC/CDC GTPASE-ACTIVATING PROTEIN"/>
    <property type="match status" value="1"/>
</dbReference>
<sequence length="2093" mass="232426">MAPRRGAPSLNTLSPQDSALSTNAQQSPAFLGLPRSASPSSGFTQFLSRPSKWFNRSVSTSKITHSTSEPRSSTSSSGRKHKISRPTDPRPILDQVYGGGGSRSVLDLSSRHPGSLDIPNQPVPPSPSTPTGSSGGLGDLRAISRRGWSRSADDLGKISPTNLSPINTNFQEKVAQYRGRSDSSASGVSPSTPSSPASLINGRQPFPMIKPSVSVSPPRSSTLPMPAPPLAISRSADESSATQPPHVHTRSHSFTPKLSSKLAAPRFGPPSPVRKGSGSSERDFPMMSKDLDKSISGKPFTTEPARSTTLLAPPLIIEPAESVEHVVEDAVVETKRSSQIVYHSGFINRLTEANANFFRHPPDLSSDRGWKPFKLELKGSKLYFYKPPGDRSAAVKALFPSELVPADQEIEEPEEHDIGGASLRPHREGDGSMGRKKRAYWGRSKHPELTLDPSGRVIKGSYEALVHETVFATTFFKEAADSQQVNSQERWKDFATSILLWIPDLVNRSKFETEFTRCCAYLISGAPDEKRESERERVLWLAQEYLRCHGEPSDLPSWEEWRSETLPEATLVVPIHSSGLPTSFSAQAVYAPTPLLSNESPDLGAFSPRPDGGIPKVASLMDALGMEPPRPAPSSPSSKSVLDQRTFEPHSPYNASPSRQTKWNALRLEGLSRSVLSTIDPRLLAQSLTLFHRSILEQVPENLTVSSILSNATDNEAIANLFGSNDHPHWLTKLILLQILGPDSSNSANPAQSSSPGSSSEDHHIQTSRTHSRSEAISTWTRIGELCRSAGDECSWRAIADALRSQPVARLEKVWKRVDPQALVAVETWVYPNADGEWVGIKEPRVTPWGGTIRDHIKMALDGARDGGDVEEQWRLEAFDKAKQLYEKIRTSFSLCPRRATVSDGGDDDLHSLITFWRDMSSQRGGSGGLAAKFQRVDQFMSLSLAAEPRRKGLFEPHYWTRPPNSYSPSAALIPLIFPEPLPALSLIDRSSVLRGRQDSDPTDLQYIRLEDRKGRRSDIGGWDFAGIRRGGTMIPVFGGELVLVVRPGADPAASLGSRPPSQAPSRPPSSVVDVSPGEKSVSRAPSIRVKPGSSQSLERKTSMARRNSLPAISQRQDIMTISEPSTEPPLRVLVQAATLNALVQILVHGLKNVSVSVADDNGEMALKEGKTRELFMDYGEFSTVWWRVFRSFVTPLVFFELLRKLYISFQPQTHEAKDYFVPMRKRSEVIQTLSEWITNGGGAQDILDDPQLFNSMKSFLESEIDHAMNGITECDDVDVVNSWSILLEERTSLGRAFHLQSMRPKALSPQPRGSAARMRNISSRDAPNLDQVTAEELVEDIDGMAFAAFSTVTDEDLFITADLLEVQTADRIGWFPQRELPTSEEVIEIQTIYSHFQDVEPSSFISEMAHENFYRLLPPGVRSCVRAYTIIRKWLISKIVTPRLGVRARQARLELLLQAIEVARLRSFCLPSSSNLPLSDRPCTRSFVETVITSALLSIESRMYHRVWQNIALQRGCQCDSLSSLLSKSSIEAPTSRRSLIVDIGWLMERMLEIIALPDVLDSSPPGNLLVNYDKRRHICNLIADAPTSSSSRTYPQRDSPLRRGLERLNNIEKEAANVQFDYRAIKDEAQREAAQMPVSGSVSAKKVSRPFQRLVMLQSEKYRRDKTLRLRLQKEKAQEQAKNEKRDDILTKAMRPRKPPSSAAQKQHRNKKSMSAFLQFMRPISSAFGADVQPTSLKRSPAELDFIPSGKPTHVISLVDTRTAQYINQSRSFTFQLDTEDGGHYLLQAMNRQDMIKWMETINRVAKIAAKRRLTYLGNALKPQPSDHIHDHPKQGSVDPTAVFGVHLEVLLRREVSGDEPVPAGTIPKVIQECLHEVESRGLTEVGIYRIAGASSEINSLKEAFNRGENPINPDTDIHAVCDLIKTWFRLLPEPIFPSSAYYEIIEAMQLDDLDARLTKIREVVQGLPTGNFDILKRVAEHLDKVTDYEESNQMTAEGLAIVFSPNLLRAPHNDFVMILANMGHTHKLVKALITHFHTIFDEADPEVDADQDEYDSPIMEEDEEDESNDDKTSFTSPTQESERSTLNPGS</sequence>
<feature type="region of interest" description="Disordered" evidence="2">
    <location>
        <begin position="2047"/>
        <end position="2093"/>
    </location>
</feature>
<feature type="compositionally biased region" description="Basic and acidic residues" evidence="2">
    <location>
        <begin position="1676"/>
        <end position="1692"/>
    </location>
</feature>
<evidence type="ECO:0000313" key="5">
    <source>
        <dbReference type="EMBL" id="KAF7428970.1"/>
    </source>
</evidence>
<evidence type="ECO:0000256" key="2">
    <source>
        <dbReference type="SAM" id="MobiDB-lite"/>
    </source>
</evidence>
<dbReference type="Pfam" id="PF00620">
    <property type="entry name" value="RhoGAP"/>
    <property type="match status" value="1"/>
</dbReference>
<name>A0A8H6ZSS8_PLEOS</name>
<feature type="compositionally biased region" description="Basic and acidic residues" evidence="2">
    <location>
        <begin position="280"/>
        <end position="295"/>
    </location>
</feature>
<feature type="compositionally biased region" description="Low complexity" evidence="2">
    <location>
        <begin position="182"/>
        <end position="198"/>
    </location>
</feature>
<dbReference type="GO" id="GO:0005085">
    <property type="term" value="F:guanyl-nucleotide exchange factor activity"/>
    <property type="evidence" value="ECO:0007669"/>
    <property type="project" value="InterPro"/>
</dbReference>
<dbReference type="GO" id="GO:0005737">
    <property type="term" value="C:cytoplasm"/>
    <property type="evidence" value="ECO:0007669"/>
    <property type="project" value="TreeGrafter"/>
</dbReference>
<reference evidence="5" key="1">
    <citation type="submission" date="2019-07" db="EMBL/GenBank/DDBJ databases">
        <authorList>
            <person name="Palmer J.M."/>
        </authorList>
    </citation>
    <scope>NUCLEOTIDE SEQUENCE</scope>
    <source>
        <strain evidence="5">PC9</strain>
    </source>
</reference>
<feature type="compositionally biased region" description="Polar residues" evidence="2">
    <location>
        <begin position="37"/>
        <end position="46"/>
    </location>
</feature>
<proteinExistence type="predicted"/>
<dbReference type="InterPro" id="IPR000198">
    <property type="entry name" value="RhoGAP_dom"/>
</dbReference>
<dbReference type="GO" id="GO:0007264">
    <property type="term" value="P:small GTPase-mediated signal transduction"/>
    <property type="evidence" value="ECO:0007669"/>
    <property type="project" value="InterPro"/>
</dbReference>
<dbReference type="SMART" id="SM00233">
    <property type="entry name" value="PH"/>
    <property type="match status" value="2"/>
</dbReference>
<dbReference type="SUPFAM" id="SSF48366">
    <property type="entry name" value="Ras GEF"/>
    <property type="match status" value="2"/>
</dbReference>
<comment type="caution">
    <text evidence="5">The sequence shown here is derived from an EMBL/GenBank/DDBJ whole genome shotgun (WGS) entry which is preliminary data.</text>
</comment>
<dbReference type="InterPro" id="IPR050729">
    <property type="entry name" value="Rho-GAP"/>
</dbReference>
<dbReference type="SUPFAM" id="SSF50729">
    <property type="entry name" value="PH domain-like"/>
    <property type="match status" value="1"/>
</dbReference>
<dbReference type="InterPro" id="IPR008936">
    <property type="entry name" value="Rho_GTPase_activation_prot"/>
</dbReference>
<dbReference type="VEuPathDB" id="FungiDB:PC9H_008207"/>
<feature type="domain" description="Rho-GAP" evidence="4">
    <location>
        <begin position="1848"/>
        <end position="2043"/>
    </location>
</feature>
<dbReference type="PROSITE" id="PS50238">
    <property type="entry name" value="RHOGAP"/>
    <property type="match status" value="1"/>
</dbReference>
<feature type="region of interest" description="Disordered" evidence="2">
    <location>
        <begin position="1676"/>
        <end position="1714"/>
    </location>
</feature>
<dbReference type="SMART" id="SM00147">
    <property type="entry name" value="RasGEF"/>
    <property type="match status" value="1"/>
</dbReference>
<dbReference type="CDD" id="cd00159">
    <property type="entry name" value="RhoGAP"/>
    <property type="match status" value="1"/>
</dbReference>
<dbReference type="Gene3D" id="1.10.555.10">
    <property type="entry name" value="Rho GTPase activation protein"/>
    <property type="match status" value="1"/>
</dbReference>
<feature type="compositionally biased region" description="Acidic residues" evidence="2">
    <location>
        <begin position="2047"/>
        <end position="2071"/>
    </location>
</feature>
<feature type="domain" description="PH" evidence="3">
    <location>
        <begin position="1775"/>
        <end position="1809"/>
    </location>
</feature>
<dbReference type="InterPro" id="IPR036964">
    <property type="entry name" value="RASGEF_cat_dom_sf"/>
</dbReference>
<dbReference type="SUPFAM" id="SSF48350">
    <property type="entry name" value="GTPase activation domain, GAP"/>
    <property type="match status" value="1"/>
</dbReference>
<feature type="region of interest" description="Disordered" evidence="2">
    <location>
        <begin position="1"/>
        <end position="46"/>
    </location>
</feature>
<evidence type="ECO:0000259" key="3">
    <source>
        <dbReference type="PROSITE" id="PS50003"/>
    </source>
</evidence>
<feature type="region of interest" description="Disordered" evidence="2">
    <location>
        <begin position="1052"/>
        <end position="1110"/>
    </location>
</feature>
<dbReference type="SMART" id="SM00324">
    <property type="entry name" value="RhoGAP"/>
    <property type="match status" value="1"/>
</dbReference>
<gene>
    <name evidence="5" type="primary">BEM2</name>
    <name evidence="5" type="ORF">PC9H_008207</name>
</gene>
<dbReference type="Gene3D" id="2.30.29.30">
    <property type="entry name" value="Pleckstrin-homology domain (PH domain)/Phosphotyrosine-binding domain (PTB)"/>
    <property type="match status" value="1"/>
</dbReference>
<evidence type="ECO:0000256" key="1">
    <source>
        <dbReference type="ARBA" id="ARBA00022468"/>
    </source>
</evidence>
<evidence type="ECO:0000259" key="4">
    <source>
        <dbReference type="PROSITE" id="PS50238"/>
    </source>
</evidence>
<keyword evidence="6" id="KW-1185">Reference proteome</keyword>
<dbReference type="Gene3D" id="1.10.840.10">
    <property type="entry name" value="Ras guanine-nucleotide exchange factors catalytic domain"/>
    <property type="match status" value="1"/>
</dbReference>
<dbReference type="PANTHER" id="PTHR23176:SF129">
    <property type="entry name" value="RHO GTPASE ACTIVATING PROTEIN AT 16F, ISOFORM E-RELATED"/>
    <property type="match status" value="1"/>
</dbReference>
<feature type="region of interest" description="Disordered" evidence="2">
    <location>
        <begin position="624"/>
        <end position="659"/>
    </location>
</feature>
<dbReference type="GO" id="GO:0005096">
    <property type="term" value="F:GTPase activator activity"/>
    <property type="evidence" value="ECO:0007669"/>
    <property type="project" value="UniProtKB-KW"/>
</dbReference>
<feature type="compositionally biased region" description="Low complexity" evidence="2">
    <location>
        <begin position="64"/>
        <end position="77"/>
    </location>
</feature>
<dbReference type="GeneID" id="59378025"/>
<dbReference type="Gene3D" id="1.20.870.10">
    <property type="entry name" value="Son of sevenless (SoS) protein Chain: S domain 1"/>
    <property type="match status" value="1"/>
</dbReference>
<dbReference type="InterPro" id="IPR001895">
    <property type="entry name" value="RASGEF_cat_dom"/>
</dbReference>
<organism evidence="5 6">
    <name type="scientific">Pleurotus ostreatus</name>
    <name type="common">Oyster mushroom</name>
    <name type="synonym">White-rot fungus</name>
    <dbReference type="NCBI Taxonomy" id="5322"/>
    <lineage>
        <taxon>Eukaryota</taxon>
        <taxon>Fungi</taxon>
        <taxon>Dikarya</taxon>
        <taxon>Basidiomycota</taxon>
        <taxon>Agaricomycotina</taxon>
        <taxon>Agaricomycetes</taxon>
        <taxon>Agaricomycetidae</taxon>
        <taxon>Agaricales</taxon>
        <taxon>Pleurotineae</taxon>
        <taxon>Pleurotaceae</taxon>
        <taxon>Pleurotus</taxon>
    </lineage>
</organism>
<dbReference type="OrthoDB" id="79452at2759"/>
<dbReference type="RefSeq" id="XP_036631342.1">
    <property type="nucleotide sequence ID" value="XM_036777722.1"/>
</dbReference>
<dbReference type="PROSITE" id="PS50003">
    <property type="entry name" value="PH_DOMAIN"/>
    <property type="match status" value="1"/>
</dbReference>
<feature type="compositionally biased region" description="Low complexity" evidence="2">
    <location>
        <begin position="745"/>
        <end position="759"/>
    </location>
</feature>
<feature type="region of interest" description="Disordered" evidence="2">
    <location>
        <begin position="59"/>
        <end position="305"/>
    </location>
</feature>
<protein>
    <submittedName>
        <fullName evidence="5">Rho GTPase-activating protein</fullName>
    </submittedName>
</protein>
<feature type="region of interest" description="Disordered" evidence="2">
    <location>
        <begin position="745"/>
        <end position="776"/>
    </location>
</feature>
<feature type="compositionally biased region" description="Polar residues" evidence="2">
    <location>
        <begin position="159"/>
        <end position="171"/>
    </location>
</feature>
<dbReference type="EMBL" id="JACETU010000005">
    <property type="protein sequence ID" value="KAF7428970.1"/>
    <property type="molecule type" value="Genomic_DNA"/>
</dbReference>
<feature type="region of interest" description="Disordered" evidence="2">
    <location>
        <begin position="409"/>
        <end position="439"/>
    </location>
</feature>
<dbReference type="InterPro" id="IPR001849">
    <property type="entry name" value="PH_domain"/>
</dbReference>
<feature type="compositionally biased region" description="Polar residues" evidence="2">
    <location>
        <begin position="2076"/>
        <end position="2093"/>
    </location>
</feature>
<accession>A0A8H6ZSS8</accession>
<feature type="compositionally biased region" description="Polar residues" evidence="2">
    <location>
        <begin position="9"/>
        <end position="28"/>
    </location>
</feature>
<keyword evidence="1" id="KW-0343">GTPase activation</keyword>
<dbReference type="Proteomes" id="UP000623687">
    <property type="component" value="Unassembled WGS sequence"/>
</dbReference>
<dbReference type="Pfam" id="PF00617">
    <property type="entry name" value="RasGEF"/>
    <property type="match status" value="1"/>
</dbReference>
<evidence type="ECO:0000313" key="6">
    <source>
        <dbReference type="Proteomes" id="UP000623687"/>
    </source>
</evidence>
<dbReference type="InterPro" id="IPR023578">
    <property type="entry name" value="Ras_GEF_dom_sf"/>
</dbReference>
<feature type="compositionally biased region" description="Low complexity" evidence="2">
    <location>
        <begin position="211"/>
        <end position="221"/>
    </location>
</feature>